<dbReference type="InterPro" id="IPR001647">
    <property type="entry name" value="HTH_TetR"/>
</dbReference>
<evidence type="ECO:0000313" key="4">
    <source>
        <dbReference type="EMBL" id="MFC4564931.1"/>
    </source>
</evidence>
<dbReference type="SUPFAM" id="SSF46689">
    <property type="entry name" value="Homeodomain-like"/>
    <property type="match status" value="1"/>
</dbReference>
<dbReference type="PROSITE" id="PS50977">
    <property type="entry name" value="HTH_TETR_2"/>
    <property type="match status" value="1"/>
</dbReference>
<proteinExistence type="predicted"/>
<sequence>MSARRDPSGRRQAIVEAAADLIVESASTDLTHRRVAERAQVPLGATTYYFATLADLTTAALHHLAELADEALREMEGYLAAGGGAPAAVARSLSDYLADPRRVQADSALYFAGAQHSELRPLALRWFDGMTRILSAHTDPEAARAVAVYADGAMMHALVHDEPLDMAAITRAVTALMGAAPAASTTPGRDR</sequence>
<dbReference type="RefSeq" id="WP_378578497.1">
    <property type="nucleotide sequence ID" value="NZ_JBHSFQ010000030.1"/>
</dbReference>
<gene>
    <name evidence="4" type="ORF">ACFO4E_23985</name>
</gene>
<evidence type="ECO:0000256" key="2">
    <source>
        <dbReference type="PROSITE-ProRule" id="PRU00335"/>
    </source>
</evidence>
<keyword evidence="5" id="KW-1185">Reference proteome</keyword>
<evidence type="ECO:0000313" key="5">
    <source>
        <dbReference type="Proteomes" id="UP001595923"/>
    </source>
</evidence>
<dbReference type="EMBL" id="JBHSFQ010000030">
    <property type="protein sequence ID" value="MFC4564931.1"/>
    <property type="molecule type" value="Genomic_DNA"/>
</dbReference>
<protein>
    <submittedName>
        <fullName evidence="4">TetR/AcrR family transcriptional regulator</fullName>
    </submittedName>
</protein>
<feature type="domain" description="HTH tetR-type" evidence="3">
    <location>
        <begin position="8"/>
        <end position="68"/>
    </location>
</feature>
<dbReference type="InterPro" id="IPR009057">
    <property type="entry name" value="Homeodomain-like_sf"/>
</dbReference>
<reference evidence="5" key="1">
    <citation type="journal article" date="2019" name="Int. J. Syst. Evol. Microbiol.">
        <title>The Global Catalogue of Microorganisms (GCM) 10K type strain sequencing project: providing services to taxonomists for standard genome sequencing and annotation.</title>
        <authorList>
            <consortium name="The Broad Institute Genomics Platform"/>
            <consortium name="The Broad Institute Genome Sequencing Center for Infectious Disease"/>
            <person name="Wu L."/>
            <person name="Ma J."/>
        </authorList>
    </citation>
    <scope>NUCLEOTIDE SEQUENCE [LARGE SCALE GENOMIC DNA]</scope>
    <source>
        <strain evidence="5">XZYJ18</strain>
    </source>
</reference>
<dbReference type="Gene3D" id="1.10.357.10">
    <property type="entry name" value="Tetracycline Repressor, domain 2"/>
    <property type="match status" value="1"/>
</dbReference>
<dbReference type="InterPro" id="IPR041583">
    <property type="entry name" value="TetR_C_31"/>
</dbReference>
<name>A0ABV9E1A2_9ACTN</name>
<accession>A0ABV9E1A2</accession>
<organism evidence="4 5">
    <name type="scientific">Nocardiopsis mangrovi</name>
    <dbReference type="NCBI Taxonomy" id="1179818"/>
    <lineage>
        <taxon>Bacteria</taxon>
        <taxon>Bacillati</taxon>
        <taxon>Actinomycetota</taxon>
        <taxon>Actinomycetes</taxon>
        <taxon>Streptosporangiales</taxon>
        <taxon>Nocardiopsidaceae</taxon>
        <taxon>Nocardiopsis</taxon>
    </lineage>
</organism>
<evidence type="ECO:0000256" key="1">
    <source>
        <dbReference type="ARBA" id="ARBA00023125"/>
    </source>
</evidence>
<keyword evidence="1 2" id="KW-0238">DNA-binding</keyword>
<evidence type="ECO:0000259" key="3">
    <source>
        <dbReference type="PROSITE" id="PS50977"/>
    </source>
</evidence>
<comment type="caution">
    <text evidence="4">The sequence shown here is derived from an EMBL/GenBank/DDBJ whole genome shotgun (WGS) entry which is preliminary data.</text>
</comment>
<feature type="DNA-binding region" description="H-T-H motif" evidence="2">
    <location>
        <begin position="31"/>
        <end position="50"/>
    </location>
</feature>
<dbReference type="Pfam" id="PF17940">
    <property type="entry name" value="TetR_C_31"/>
    <property type="match status" value="1"/>
</dbReference>
<dbReference type="Proteomes" id="UP001595923">
    <property type="component" value="Unassembled WGS sequence"/>
</dbReference>